<dbReference type="Pfam" id="PF01636">
    <property type="entry name" value="APH"/>
    <property type="match status" value="1"/>
</dbReference>
<organism evidence="2">
    <name type="scientific">Desulfobacca acetoxidans</name>
    <dbReference type="NCBI Taxonomy" id="60893"/>
    <lineage>
        <taxon>Bacteria</taxon>
        <taxon>Pseudomonadati</taxon>
        <taxon>Thermodesulfobacteriota</taxon>
        <taxon>Desulfobaccia</taxon>
        <taxon>Desulfobaccales</taxon>
        <taxon>Desulfobaccaceae</taxon>
        <taxon>Desulfobacca</taxon>
    </lineage>
</organism>
<dbReference type="AlphaFoldDB" id="A0A7V6A4J2"/>
<evidence type="ECO:0000313" key="2">
    <source>
        <dbReference type="EMBL" id="HHS30122.1"/>
    </source>
</evidence>
<name>A0A7V6A4J2_9BACT</name>
<dbReference type="EMBL" id="DTGR01000165">
    <property type="protein sequence ID" value="HHS30122.1"/>
    <property type="molecule type" value="Genomic_DNA"/>
</dbReference>
<dbReference type="InterPro" id="IPR002575">
    <property type="entry name" value="Aminoglycoside_PTrfase"/>
</dbReference>
<dbReference type="Gene3D" id="3.90.1200.10">
    <property type="match status" value="1"/>
</dbReference>
<dbReference type="PANTHER" id="PTHR21310">
    <property type="entry name" value="AMINOGLYCOSIDE PHOSPHOTRANSFERASE-RELATED-RELATED"/>
    <property type="match status" value="1"/>
</dbReference>
<comment type="caution">
    <text evidence="2">The sequence shown here is derived from an EMBL/GenBank/DDBJ whole genome shotgun (WGS) entry which is preliminary data.</text>
</comment>
<dbReference type="InterPro" id="IPR011009">
    <property type="entry name" value="Kinase-like_dom_sf"/>
</dbReference>
<dbReference type="InterPro" id="IPR051678">
    <property type="entry name" value="AGP_Transferase"/>
</dbReference>
<protein>
    <recommendedName>
        <fullName evidence="1">Aminoglycoside phosphotransferase domain-containing protein</fullName>
    </recommendedName>
</protein>
<reference evidence="2" key="1">
    <citation type="journal article" date="2020" name="mSystems">
        <title>Genome- and Community-Level Interaction Insights into Carbon Utilization and Element Cycling Functions of Hydrothermarchaeota in Hydrothermal Sediment.</title>
        <authorList>
            <person name="Zhou Z."/>
            <person name="Liu Y."/>
            <person name="Xu W."/>
            <person name="Pan J."/>
            <person name="Luo Z.H."/>
            <person name="Li M."/>
        </authorList>
    </citation>
    <scope>NUCLEOTIDE SEQUENCE [LARGE SCALE GENOMIC DNA]</scope>
    <source>
        <strain evidence="2">SpSt-767</strain>
    </source>
</reference>
<evidence type="ECO:0000259" key="1">
    <source>
        <dbReference type="Pfam" id="PF01636"/>
    </source>
</evidence>
<dbReference type="SUPFAM" id="SSF56112">
    <property type="entry name" value="Protein kinase-like (PK-like)"/>
    <property type="match status" value="1"/>
</dbReference>
<feature type="domain" description="Aminoglycoside phosphotransferase" evidence="1">
    <location>
        <begin position="152"/>
        <end position="334"/>
    </location>
</feature>
<gene>
    <name evidence="2" type="ORF">ENV52_10530</name>
</gene>
<proteinExistence type="predicted"/>
<sequence length="407" mass="46174">MRISLLLKREPFKNIFEQTLGEFLESFSGQPQEVHWHWGTPIRANDGKGQFWIANIYLNAIFFPQADPAIFDPVKQEFSRSISWWRRWPQRLYVDLATSPLVARWLAHAGVSLTPALLRPELMLIIPGNHKIRLLDFGEQTVYAIRKSGFPANFLAREIEVRRQAEALGLPVPRLRTVAPDGAWLSEEYISGTPINRLKDPAQARAAFGKAHQALQVLHRTTRREVEGRAYVDSLSAAAQAHIAANALMTPDRKRLFRQTLEALVARIKGLLPAGGDLLPTVLAHGDFQPANILVNGDRLWLIDWEYAARRQAAYDVLTFMLASRFTQGLGGRLQKFIAQGMPDERPSQVFSCYSNGWQDNCYRLLCGSLFLLEELALRLEENNNPVFIQLDNSLNMLQQEIGHCLK</sequence>
<accession>A0A7V6A4J2</accession>